<dbReference type="SUPFAM" id="SSF53383">
    <property type="entry name" value="PLP-dependent transferases"/>
    <property type="match status" value="1"/>
</dbReference>
<dbReference type="GO" id="GO:0030170">
    <property type="term" value="F:pyridoxal phosphate binding"/>
    <property type="evidence" value="ECO:0007669"/>
    <property type="project" value="UniProtKB-ARBA"/>
</dbReference>
<dbReference type="InterPro" id="IPR000653">
    <property type="entry name" value="DegT/StrS_aminotransferase"/>
</dbReference>
<dbReference type="Gene3D" id="3.90.1150.10">
    <property type="entry name" value="Aspartate Aminotransferase, domain 1"/>
    <property type="match status" value="1"/>
</dbReference>
<dbReference type="RefSeq" id="WP_186916830.1">
    <property type="nucleotide sequence ID" value="NZ_JACOFZ010000004.1"/>
</dbReference>
<gene>
    <name evidence="6" type="ORF">H8K36_12610</name>
</gene>
<evidence type="ECO:0000256" key="2">
    <source>
        <dbReference type="ARBA" id="ARBA00037999"/>
    </source>
</evidence>
<evidence type="ECO:0000256" key="1">
    <source>
        <dbReference type="ARBA" id="ARBA00022898"/>
    </source>
</evidence>
<accession>A0A923KTG2</accession>
<dbReference type="GO" id="GO:0008483">
    <property type="term" value="F:transaminase activity"/>
    <property type="evidence" value="ECO:0007669"/>
    <property type="project" value="UniProtKB-KW"/>
</dbReference>
<dbReference type="InterPro" id="IPR015421">
    <property type="entry name" value="PyrdxlP-dep_Trfase_major"/>
</dbReference>
<dbReference type="PANTHER" id="PTHR30244:SF36">
    <property type="entry name" value="3-OXO-GLUCOSE-6-PHOSPHATE:GLUTAMATE AMINOTRANSFERASE"/>
    <property type="match status" value="1"/>
</dbReference>
<comment type="similarity">
    <text evidence="2 5">Belongs to the DegT/DnrJ/EryC1 family.</text>
</comment>
<dbReference type="PANTHER" id="PTHR30244">
    <property type="entry name" value="TRANSAMINASE"/>
    <property type="match status" value="1"/>
</dbReference>
<dbReference type="Gene3D" id="3.40.640.10">
    <property type="entry name" value="Type I PLP-dependent aspartate aminotransferase-like (Major domain)"/>
    <property type="match status" value="1"/>
</dbReference>
<organism evidence="6 7">
    <name type="scientific">Undibacterium nitidum</name>
    <dbReference type="NCBI Taxonomy" id="2762298"/>
    <lineage>
        <taxon>Bacteria</taxon>
        <taxon>Pseudomonadati</taxon>
        <taxon>Pseudomonadota</taxon>
        <taxon>Betaproteobacteria</taxon>
        <taxon>Burkholderiales</taxon>
        <taxon>Oxalobacteraceae</taxon>
        <taxon>Undibacterium</taxon>
    </lineage>
</organism>
<dbReference type="GO" id="GO:0000271">
    <property type="term" value="P:polysaccharide biosynthetic process"/>
    <property type="evidence" value="ECO:0007669"/>
    <property type="project" value="TreeGrafter"/>
</dbReference>
<evidence type="ECO:0000256" key="4">
    <source>
        <dbReference type="PIRSR" id="PIRSR000390-2"/>
    </source>
</evidence>
<proteinExistence type="inferred from homology"/>
<protein>
    <submittedName>
        <fullName evidence="6">DegT/DnrJ/EryC1/StrS family aminotransferase</fullName>
    </submittedName>
</protein>
<evidence type="ECO:0000256" key="3">
    <source>
        <dbReference type="PIRSR" id="PIRSR000390-1"/>
    </source>
</evidence>
<keyword evidence="1 4" id="KW-0663">Pyridoxal phosphate</keyword>
<feature type="active site" description="Proton acceptor" evidence="3">
    <location>
        <position position="186"/>
    </location>
</feature>
<dbReference type="EMBL" id="JACOFZ010000004">
    <property type="protein sequence ID" value="MBC3882226.1"/>
    <property type="molecule type" value="Genomic_DNA"/>
</dbReference>
<name>A0A923KTG2_9BURK</name>
<dbReference type="AlphaFoldDB" id="A0A923KTG2"/>
<keyword evidence="6" id="KW-0032">Aminotransferase</keyword>
<dbReference type="CDD" id="cd00616">
    <property type="entry name" value="AHBA_syn"/>
    <property type="match status" value="1"/>
</dbReference>
<comment type="caution">
    <text evidence="6">The sequence shown here is derived from an EMBL/GenBank/DDBJ whole genome shotgun (WGS) entry which is preliminary data.</text>
</comment>
<dbReference type="InterPro" id="IPR015422">
    <property type="entry name" value="PyrdxlP-dep_Trfase_small"/>
</dbReference>
<dbReference type="Pfam" id="PF01041">
    <property type="entry name" value="DegT_DnrJ_EryC1"/>
    <property type="match status" value="1"/>
</dbReference>
<keyword evidence="7" id="KW-1185">Reference proteome</keyword>
<sequence>MTIPFLDLKKPHQDLRDELTAAFQTVLDSGWFIMGQQLVEFEKEYAAYCGSKHCIGVGNGLDALHLILRAYDIGEGDEVIVPSNTYIATWLAASFVGATPVPVEPNPNSYNLDPNKIEAAITPRTKAIMAVHLYGQTADMAPINAIAKKHGLKVIEDAAQSQGARYQGKRAGALGDAAGHSFYPGKNLGALGDAGAVTTDDDELAHKLRVLRNYGSQIKYKNEVKGYNSRLDELQAALLRVKLPQLDRWNEQRRALAAIYLEELKDVAQIRLPQTDADNEHVWHVFAILHPQRDALQKHLQDAGVGTVIHYPIPPHLQDAYTELNLGVGSFPISESIHQQIISLPLDPYLSIDEVRQVAAAVRSFQA</sequence>
<dbReference type="Proteomes" id="UP000627446">
    <property type="component" value="Unassembled WGS sequence"/>
</dbReference>
<evidence type="ECO:0000313" key="6">
    <source>
        <dbReference type="EMBL" id="MBC3882226.1"/>
    </source>
</evidence>
<evidence type="ECO:0000313" key="7">
    <source>
        <dbReference type="Proteomes" id="UP000627446"/>
    </source>
</evidence>
<dbReference type="PIRSF" id="PIRSF000390">
    <property type="entry name" value="PLP_StrS"/>
    <property type="match status" value="1"/>
</dbReference>
<dbReference type="InterPro" id="IPR015424">
    <property type="entry name" value="PyrdxlP-dep_Trfase"/>
</dbReference>
<evidence type="ECO:0000256" key="5">
    <source>
        <dbReference type="RuleBase" id="RU004508"/>
    </source>
</evidence>
<reference evidence="6" key="1">
    <citation type="submission" date="2020-08" db="EMBL/GenBank/DDBJ databases">
        <title>Novel species isolated from subtropical streams in China.</title>
        <authorList>
            <person name="Lu H."/>
        </authorList>
    </citation>
    <scope>NUCLEOTIDE SEQUENCE</scope>
    <source>
        <strain evidence="6">LX22W</strain>
    </source>
</reference>
<feature type="modified residue" description="N6-(pyridoxal phosphate)lysine" evidence="4">
    <location>
        <position position="186"/>
    </location>
</feature>
<keyword evidence="6" id="KW-0808">Transferase</keyword>
<dbReference type="FunFam" id="3.40.640.10:FF:000089">
    <property type="entry name" value="Aminotransferase, DegT/DnrJ/EryC1/StrS family"/>
    <property type="match status" value="1"/>
</dbReference>